<reference evidence="3 4" key="1">
    <citation type="journal article" date="2000" name="Arch. Microbiol.">
        <title>Rhodobaca bogoriensis gen. nov. and sp. nov., an alkaliphilic purple nonsulfur bacterium from African Rift Valley soda lakes.</title>
        <authorList>
            <person name="Milford A.D."/>
            <person name="Achenbach L.A."/>
            <person name="Jung D.O."/>
            <person name="Madigan M.T."/>
        </authorList>
    </citation>
    <scope>NUCLEOTIDE SEQUENCE [LARGE SCALE GENOMIC DNA]</scope>
    <source>
        <strain evidence="3 4">2376</strain>
    </source>
</reference>
<evidence type="ECO:0000256" key="2">
    <source>
        <dbReference type="SAM" id="Phobius"/>
    </source>
</evidence>
<evidence type="ECO:0000313" key="4">
    <source>
        <dbReference type="Proteomes" id="UP000529417"/>
    </source>
</evidence>
<feature type="region of interest" description="Disordered" evidence="1">
    <location>
        <begin position="1"/>
        <end position="21"/>
    </location>
</feature>
<evidence type="ECO:0000256" key="1">
    <source>
        <dbReference type="SAM" id="MobiDB-lite"/>
    </source>
</evidence>
<name>A0A7Z0I1T6_9RHOB</name>
<sequence>MITDNTQAASPHPAETSQHDARARQAMNWYGFGSPVGLALLILSISLSAVCLRIAFFGLPG</sequence>
<comment type="caution">
    <text evidence="3">The sequence shown here is derived from an EMBL/GenBank/DDBJ whole genome shotgun (WGS) entry which is preliminary data.</text>
</comment>
<dbReference type="RefSeq" id="WP_179907151.1">
    <property type="nucleotide sequence ID" value="NZ_JACBXS010000042.1"/>
</dbReference>
<evidence type="ECO:0000313" key="3">
    <source>
        <dbReference type="EMBL" id="NYS26368.1"/>
    </source>
</evidence>
<feature type="transmembrane region" description="Helical" evidence="2">
    <location>
        <begin position="36"/>
        <end position="59"/>
    </location>
</feature>
<dbReference type="EMBL" id="JACBXS010000042">
    <property type="protein sequence ID" value="NYS26368.1"/>
    <property type="molecule type" value="Genomic_DNA"/>
</dbReference>
<keyword evidence="2" id="KW-1133">Transmembrane helix</keyword>
<gene>
    <name evidence="3" type="ORF">HUK65_15385</name>
</gene>
<proteinExistence type="predicted"/>
<dbReference type="AlphaFoldDB" id="A0A7Z0I1T6"/>
<keyword evidence="2" id="KW-0472">Membrane</keyword>
<dbReference type="Proteomes" id="UP000529417">
    <property type="component" value="Unassembled WGS sequence"/>
</dbReference>
<organism evidence="3 4">
    <name type="scientific">Rhabdonatronobacter sediminivivens</name>
    <dbReference type="NCBI Taxonomy" id="2743469"/>
    <lineage>
        <taxon>Bacteria</taxon>
        <taxon>Pseudomonadati</taxon>
        <taxon>Pseudomonadota</taxon>
        <taxon>Alphaproteobacteria</taxon>
        <taxon>Rhodobacterales</taxon>
        <taxon>Paracoccaceae</taxon>
        <taxon>Rhabdonatronobacter</taxon>
    </lineage>
</organism>
<protein>
    <submittedName>
        <fullName evidence="3">Uncharacterized protein</fullName>
    </submittedName>
</protein>
<keyword evidence="2" id="KW-0812">Transmembrane</keyword>
<accession>A0A7Z0I1T6</accession>
<keyword evidence="4" id="KW-1185">Reference proteome</keyword>